<evidence type="ECO:0000313" key="4">
    <source>
        <dbReference type="Proteomes" id="UP000424673"/>
    </source>
</evidence>
<proteinExistence type="predicted"/>
<dbReference type="Pfam" id="PF18821">
    <property type="entry name" value="LPD7"/>
    <property type="match status" value="1"/>
</dbReference>
<dbReference type="InterPro" id="IPR040677">
    <property type="entry name" value="LPD7"/>
</dbReference>
<keyword evidence="3" id="KW-0614">Plasmid</keyword>
<reference evidence="3 4" key="1">
    <citation type="journal article" date="2021" name="AMB Express">
        <title>Isolation and characterisation of Methylocystis spp. for poly-3-hydroxybutyrate production using waste methane feedstocks.</title>
        <authorList>
            <person name="Rumah B.L."/>
            <person name="Stead C.E."/>
            <person name="Claxton Stevens B.H."/>
            <person name="Minton N.P."/>
            <person name="Grosse-Honebrink A."/>
            <person name="Zhang Y."/>
        </authorList>
    </citation>
    <scope>NUCLEOTIDE SEQUENCE [LARGE SCALE GENOMIC DNA]</scope>
    <source>
        <strain evidence="3 4">BRCS1</strain>
    </source>
</reference>
<dbReference type="Proteomes" id="UP000424673">
    <property type="component" value="Plasmid unnamed1"/>
</dbReference>
<feature type="region of interest" description="Disordered" evidence="1">
    <location>
        <begin position="159"/>
        <end position="191"/>
    </location>
</feature>
<evidence type="ECO:0000256" key="1">
    <source>
        <dbReference type="SAM" id="MobiDB-lite"/>
    </source>
</evidence>
<evidence type="ECO:0000313" key="3">
    <source>
        <dbReference type="EMBL" id="QGM95778.1"/>
    </source>
</evidence>
<feature type="region of interest" description="Disordered" evidence="1">
    <location>
        <begin position="243"/>
        <end position="271"/>
    </location>
</feature>
<dbReference type="RefSeq" id="WP_154453943.1">
    <property type="nucleotide sequence ID" value="NZ_CP044329.1"/>
</dbReference>
<name>A0ABX6ENV4_9HYPH</name>
<accession>A0ABX6ENV4</accession>
<keyword evidence="4" id="KW-1185">Reference proteome</keyword>
<sequence length="271" mass="30530">MAENDKDDGRAFELKRAAQDSDDDRREHATDRRSASGSSGAVEFDLLPAHLRRKYYVVEVDPAEAKIYADRDGEYLIAKAGRDRLMTLVASVEIVRDLVAVAAHRGWERVELTGSLEFRREAWLAASRHGIETKGYDPSELDRAALAKMQGRFENRQQHAFGHDQRSAGGPAQRSPSTERNSNGGANDRNDRSHLALIERIALAAFPKDAEARKRILDAARERMAHHRHRGARFDRVEIVEGKTKQSRASAKKSFARTTDADRTGRAYRNR</sequence>
<gene>
    <name evidence="3" type="ORF">F7D13_16860</name>
</gene>
<protein>
    <recommendedName>
        <fullName evidence="2">Large polyvalent protein-associated domain-containing protein</fullName>
    </recommendedName>
</protein>
<feature type="compositionally biased region" description="Polar residues" evidence="1">
    <location>
        <begin position="174"/>
        <end position="185"/>
    </location>
</feature>
<evidence type="ECO:0000259" key="2">
    <source>
        <dbReference type="Pfam" id="PF18821"/>
    </source>
</evidence>
<dbReference type="EMBL" id="CP044329">
    <property type="protein sequence ID" value="QGM95778.1"/>
    <property type="molecule type" value="Genomic_DNA"/>
</dbReference>
<feature type="domain" description="Large polyvalent protein-associated" evidence="2">
    <location>
        <begin position="67"/>
        <end position="144"/>
    </location>
</feature>
<organism evidence="3 4">
    <name type="scientific">Methylocystis rosea</name>
    <dbReference type="NCBI Taxonomy" id="173366"/>
    <lineage>
        <taxon>Bacteria</taxon>
        <taxon>Pseudomonadati</taxon>
        <taxon>Pseudomonadota</taxon>
        <taxon>Alphaproteobacteria</taxon>
        <taxon>Hyphomicrobiales</taxon>
        <taxon>Methylocystaceae</taxon>
        <taxon>Methylocystis</taxon>
    </lineage>
</organism>
<geneLocation type="plasmid" evidence="3 4">
    <name>unnamed1</name>
</geneLocation>
<feature type="region of interest" description="Disordered" evidence="1">
    <location>
        <begin position="1"/>
        <end position="38"/>
    </location>
</feature>
<feature type="compositionally biased region" description="Basic and acidic residues" evidence="1">
    <location>
        <begin position="7"/>
        <end position="34"/>
    </location>
</feature>